<evidence type="ECO:0008006" key="3">
    <source>
        <dbReference type="Google" id="ProtNLM"/>
    </source>
</evidence>
<dbReference type="OrthoDB" id="413653at2759"/>
<sequence>MSSTLNQPAISDTKASTPQRQIRASYTSATIIVYQAYNDTIADAAISAQRLDASPLYRPARATWIKPSWNWMMYRSGYSYKDANQARILAIHMTQECFIGMLRSAVLAVESHEKGQGVVIQWDPERGPRLEKRDWRSIQIGLMGDVRDEWIKKGIVKIEDVTARARDLKRVLDEEKDIGEDDLTEKGLLVEEKVFEVPEDIRTKLRMD</sequence>
<evidence type="ECO:0000313" key="2">
    <source>
        <dbReference type="Proteomes" id="UP000664169"/>
    </source>
</evidence>
<name>A0A8H3EL85_9LECA</name>
<dbReference type="InterPro" id="IPR025633">
    <property type="entry name" value="DUF4291"/>
</dbReference>
<dbReference type="EMBL" id="CAJPDQ010000003">
    <property type="protein sequence ID" value="CAF9906538.1"/>
    <property type="molecule type" value="Genomic_DNA"/>
</dbReference>
<dbReference type="PANTHER" id="PTHR38567:SF1">
    <property type="entry name" value="DUF4291 DOMAIN-CONTAINING PROTEIN"/>
    <property type="match status" value="1"/>
</dbReference>
<reference evidence="1" key="1">
    <citation type="submission" date="2021-03" db="EMBL/GenBank/DDBJ databases">
        <authorList>
            <person name="Tagirdzhanova G."/>
        </authorList>
    </citation>
    <scope>NUCLEOTIDE SEQUENCE</scope>
</reference>
<dbReference type="Proteomes" id="UP000664169">
    <property type="component" value="Unassembled WGS sequence"/>
</dbReference>
<accession>A0A8H3EL85</accession>
<dbReference type="PANTHER" id="PTHR38567">
    <property type="entry name" value="DUF4291 DOMAIN-CONTAINING PROTEIN"/>
    <property type="match status" value="1"/>
</dbReference>
<gene>
    <name evidence="1" type="ORF">GOMPHAMPRED_004773</name>
</gene>
<proteinExistence type="predicted"/>
<organism evidence="1 2">
    <name type="scientific">Gomphillus americanus</name>
    <dbReference type="NCBI Taxonomy" id="1940652"/>
    <lineage>
        <taxon>Eukaryota</taxon>
        <taxon>Fungi</taxon>
        <taxon>Dikarya</taxon>
        <taxon>Ascomycota</taxon>
        <taxon>Pezizomycotina</taxon>
        <taxon>Lecanoromycetes</taxon>
        <taxon>OSLEUM clade</taxon>
        <taxon>Ostropomycetidae</taxon>
        <taxon>Ostropales</taxon>
        <taxon>Graphidaceae</taxon>
        <taxon>Gomphilloideae</taxon>
        <taxon>Gomphillus</taxon>
    </lineage>
</organism>
<keyword evidence="2" id="KW-1185">Reference proteome</keyword>
<protein>
    <recommendedName>
        <fullName evidence="3">ATP-dependent RNA helicase DHX8</fullName>
    </recommendedName>
</protein>
<comment type="caution">
    <text evidence="1">The sequence shown here is derived from an EMBL/GenBank/DDBJ whole genome shotgun (WGS) entry which is preliminary data.</text>
</comment>
<dbReference type="Pfam" id="PF14124">
    <property type="entry name" value="DUF4291"/>
    <property type="match status" value="1"/>
</dbReference>
<dbReference type="AlphaFoldDB" id="A0A8H3EL85"/>
<evidence type="ECO:0000313" key="1">
    <source>
        <dbReference type="EMBL" id="CAF9906538.1"/>
    </source>
</evidence>